<name>C7RJ50_ACCRE</name>
<feature type="short sequence motif" description="GXSXG" evidence="2">
    <location>
        <begin position="112"/>
        <end position="116"/>
    </location>
</feature>
<organism evidence="4">
    <name type="scientific">Accumulibacter regalis</name>
    <dbReference type="NCBI Taxonomy" id="522306"/>
    <lineage>
        <taxon>Bacteria</taxon>
        <taxon>Pseudomonadati</taxon>
        <taxon>Pseudomonadota</taxon>
        <taxon>Betaproteobacteria</taxon>
        <taxon>Candidatus Accumulibacter</taxon>
    </lineage>
</organism>
<feature type="domain" description="PNPLA" evidence="3">
    <location>
        <begin position="68"/>
        <end position="264"/>
    </location>
</feature>
<reference evidence="4" key="2">
    <citation type="submission" date="2009-09" db="EMBL/GenBank/DDBJ databases">
        <title>Complete sequence of chromosome of Candidatus Accumulibacter phosphatis clade IIA str. UW-1.</title>
        <authorList>
            <consortium name="US DOE Joint Genome Institute"/>
            <person name="Martin H.G."/>
            <person name="Ivanova N."/>
            <person name="Kunin V."/>
            <person name="Warnecke F."/>
            <person name="Barry K."/>
            <person name="He S."/>
            <person name="Salamov A."/>
            <person name="Szeto E."/>
            <person name="Dalin E."/>
            <person name="Pangilinan J.L."/>
            <person name="Lapidus A."/>
            <person name="Lowry S."/>
            <person name="Kyrpides N.C."/>
            <person name="McMahon K.D."/>
            <person name="Hugenholtz P."/>
        </authorList>
    </citation>
    <scope>NUCLEOTIDE SEQUENCE [LARGE SCALE GENOMIC DNA]</scope>
    <source>
        <strain evidence="4">UW-1</strain>
    </source>
</reference>
<dbReference type="KEGG" id="app:CAP2UW1_3401"/>
<sequence length="498" mass="53826">MAVFPLLWPEPMIPFRAPFLLAIFLLLTLAGCATRPVNPPITQADPKTGYRFEVRQAHAREKENLVILAFSGGGTRAAAFSYGVLEFLRRTEVTGAQGQTVRLLDAVDVITGVSGGSFTALAYGLYGDKLFAEYEQRFLKRDVQGEIIARTFSPRHWGALWSLGWGRSELAAQLYDEILFDGATFGDLDRGRGPLILASATDISTGARFVFNQTTFDVLCSDLNAVRLSRAAAASSAVPVVLSPVTINNYGGGCNTQLPGWVKVFSSAAEPPRPAARAIRSLKDLQAYGDGVHRPYLHLVDGGVSDNVGMRAVLDALEISQALHEVGAPTPLDRARRIIVFIVNSLSSPPTNWDESEVPPGTISVLLKSAGVPIDRYSYEAVELLRDMAARWQTLRLIGQSPGMAANKDPVVAAALRVPNAEIYAIDVSFPALKDKDELAYLNEQPTSFVLPDEAVDRLRAAAGTIIMDSPEFQRLLKDVGARIVAEPPRAPAASAVK</sequence>
<dbReference type="PROSITE" id="PS51635">
    <property type="entry name" value="PNPLA"/>
    <property type="match status" value="1"/>
</dbReference>
<comment type="caution">
    <text evidence="2">Lacks conserved residue(s) required for the propagation of feature annotation.</text>
</comment>
<dbReference type="OrthoDB" id="8541087at2"/>
<proteinExistence type="predicted"/>
<evidence type="ECO:0000313" key="4">
    <source>
        <dbReference type="EMBL" id="ACV36661.1"/>
    </source>
</evidence>
<keyword evidence="1" id="KW-0443">Lipid metabolism</keyword>
<dbReference type="GO" id="GO:0006629">
    <property type="term" value="P:lipid metabolic process"/>
    <property type="evidence" value="ECO:0007669"/>
    <property type="project" value="UniProtKB-KW"/>
</dbReference>
<evidence type="ECO:0000259" key="3">
    <source>
        <dbReference type="PROSITE" id="PS51635"/>
    </source>
</evidence>
<gene>
    <name evidence="4" type="ordered locus">CAP2UW1_3401</name>
</gene>
<reference evidence="4" key="1">
    <citation type="submission" date="2009-08" db="EMBL/GenBank/DDBJ databases">
        <authorList>
            <consortium name="US DOE Joint Genome Institute"/>
            <person name="Lucas S."/>
            <person name="Copeland A."/>
            <person name="Lapidus A."/>
            <person name="Glavina del Rio T."/>
            <person name="Dalin E."/>
            <person name="Tice H."/>
            <person name="Bruce D."/>
            <person name="Barry K."/>
            <person name="Pitluck S."/>
            <person name="Lowry S."/>
            <person name="Larimer F."/>
            <person name="Land M."/>
            <person name="Hauser L."/>
            <person name="Kyrpides N."/>
            <person name="Ivanova N."/>
            <person name="McMahon K.D."/>
            <person name="Hugenholtz P."/>
        </authorList>
    </citation>
    <scope>NUCLEOTIDE SEQUENCE</scope>
    <source>
        <strain evidence="4">UW-1</strain>
    </source>
</reference>
<protein>
    <submittedName>
        <fullName evidence="4">Patatin</fullName>
    </submittedName>
</protein>
<dbReference type="AlphaFoldDB" id="C7RJ50"/>
<dbReference type="Pfam" id="PF01734">
    <property type="entry name" value="Patatin"/>
    <property type="match status" value="1"/>
</dbReference>
<dbReference type="HOGENOM" id="CLU_046679_0_0_4"/>
<dbReference type="InterPro" id="IPR002641">
    <property type="entry name" value="PNPLA_dom"/>
</dbReference>
<evidence type="ECO:0000256" key="1">
    <source>
        <dbReference type="ARBA" id="ARBA00023098"/>
    </source>
</evidence>
<dbReference type="EMBL" id="CP001715">
    <property type="protein sequence ID" value="ACV36661.1"/>
    <property type="molecule type" value="Genomic_DNA"/>
</dbReference>
<dbReference type="Gene3D" id="3.40.1090.10">
    <property type="entry name" value="Cytosolic phospholipase A2 catalytic domain"/>
    <property type="match status" value="2"/>
</dbReference>
<dbReference type="eggNOG" id="COG1752">
    <property type="taxonomic scope" value="Bacteria"/>
</dbReference>
<accession>C7RJ50</accession>
<dbReference type="STRING" id="522306.CAP2UW1_3401"/>
<evidence type="ECO:0000256" key="2">
    <source>
        <dbReference type="PROSITE-ProRule" id="PRU01161"/>
    </source>
</evidence>
<dbReference type="SUPFAM" id="SSF52151">
    <property type="entry name" value="FabD/lysophospholipase-like"/>
    <property type="match status" value="1"/>
</dbReference>
<dbReference type="InterPro" id="IPR016035">
    <property type="entry name" value="Acyl_Trfase/lysoPLipase"/>
</dbReference>